<feature type="transmembrane region" description="Helical" evidence="2">
    <location>
        <begin position="390"/>
        <end position="410"/>
    </location>
</feature>
<feature type="transmembrane region" description="Helical" evidence="2">
    <location>
        <begin position="533"/>
        <end position="552"/>
    </location>
</feature>
<name>A0A6J4QX32_9ACTN</name>
<feature type="transmembrane region" description="Helical" evidence="2">
    <location>
        <begin position="363"/>
        <end position="383"/>
    </location>
</feature>
<dbReference type="PANTHER" id="PTHR38454:SF1">
    <property type="entry name" value="INTEGRAL MEMBRANE PROTEIN"/>
    <property type="match status" value="1"/>
</dbReference>
<evidence type="ECO:0000256" key="1">
    <source>
        <dbReference type="SAM" id="MobiDB-lite"/>
    </source>
</evidence>
<keyword evidence="2" id="KW-0472">Membrane</keyword>
<reference evidence="3" key="1">
    <citation type="submission" date="2020-02" db="EMBL/GenBank/DDBJ databases">
        <authorList>
            <person name="Meier V. D."/>
        </authorList>
    </citation>
    <scope>NUCLEOTIDE SEQUENCE</scope>
    <source>
        <strain evidence="3">AVDCRST_MAG80</strain>
    </source>
</reference>
<feature type="transmembrane region" description="Helical" evidence="2">
    <location>
        <begin position="458"/>
        <end position="479"/>
    </location>
</feature>
<accession>A0A6J4QX32</accession>
<sequence length="878" mass="96164">MRNPRSPVVREKGAEPYGMRLPKALRFRLPSAFASRHGDVAVVFVLFVLTIVAAWDFLRGEIVVGPDAATQFYPWYSFLGESLRSGDIPAWNPHQFSGTPFAADPLSGWAYLPAMLLFTFLPLVAAAKSYLFLHLLLAALFSYALARSLGMEIPGALLAAVAYGYSGFLYLSNTCCFAYPGVMSWLPLTILGAELAIRSSSWLNRCLWWGVSGLALSQILASWLGQGSYYALLALGGYIVYRTLLSPPDDASDSLAQKTVFPHELLGAPFLGKPTSIIRLGLSRGFLLRTGLGIGRRLMRCTLHGGAVLAFGFGLAAAGVLPRLEYNALSNLAGGYSDVEVGAQEGFVELPVQDWSSLLLEPGAWYVGAPVLALALLSPLVAWRRFAVPYFAALSLGALILMGQETTPLHSAFYLLPYFERLHPHDPDRVMVVFYLSAAILAGAALTGLKERVGRRPLLLVLPLLATLLLTWSILISLIEVAQERTGAAGRWDALFSMILKNGVPILAGPLLALILAVVLVAAYALIPVRLAIWRNLAFTLFILVVFVDLIAESRATIAMHGVNREKMDLAAYYHPSDAARFLQSRREAEEPFRYLGFAPEYVGAKISGPNTWNRPLAGALGVHNRAMTLGLQNVQGYNALQISRYPKYMAALNGYEQSYHYADIFDEELDSPLLDLLNVRYFIVPTDAPPESQPGLQRVLRAQHPTVYEDDRLKVLENQETLPRAWIVHSARQVGSKEEALDLLSAGQVDPEDTALLEDTPPEMHQPDDTSADSASVTEYGADRIELVTTTEAPGLLVLSEVYYPAWKAYVDGEPAPIYVADQLLRSVPVPAGEHTIELRYESWTLRVGVAISLIACAALIALAVTVGVRRWRRPES</sequence>
<gene>
    <name evidence="3" type="ORF">AVDCRST_MAG80-2394</name>
</gene>
<feature type="transmembrane region" description="Helical" evidence="2">
    <location>
        <begin position="430"/>
        <end position="449"/>
    </location>
</feature>
<evidence type="ECO:0008006" key="4">
    <source>
        <dbReference type="Google" id="ProtNLM"/>
    </source>
</evidence>
<proteinExistence type="predicted"/>
<evidence type="ECO:0000256" key="2">
    <source>
        <dbReference type="SAM" id="Phobius"/>
    </source>
</evidence>
<feature type="transmembrane region" description="Helical" evidence="2">
    <location>
        <begin position="845"/>
        <end position="870"/>
    </location>
</feature>
<protein>
    <recommendedName>
        <fullName evidence="4">YfhO family protein</fullName>
    </recommendedName>
</protein>
<feature type="transmembrane region" description="Helical" evidence="2">
    <location>
        <begin position="301"/>
        <end position="321"/>
    </location>
</feature>
<evidence type="ECO:0000313" key="3">
    <source>
        <dbReference type="EMBL" id="CAA9452074.1"/>
    </source>
</evidence>
<dbReference type="PANTHER" id="PTHR38454">
    <property type="entry name" value="INTEGRAL MEMBRANE PROTEIN-RELATED"/>
    <property type="match status" value="1"/>
</dbReference>
<dbReference type="InterPro" id="IPR018580">
    <property type="entry name" value="Uncharacterised_YfhO"/>
</dbReference>
<dbReference type="Pfam" id="PF09586">
    <property type="entry name" value="YfhO"/>
    <property type="match status" value="1"/>
</dbReference>
<dbReference type="EMBL" id="CADCVC010000212">
    <property type="protein sequence ID" value="CAA9452074.1"/>
    <property type="molecule type" value="Genomic_DNA"/>
</dbReference>
<feature type="transmembrane region" description="Helical" evidence="2">
    <location>
        <begin position="499"/>
        <end position="526"/>
    </location>
</feature>
<organism evidence="3">
    <name type="scientific">uncultured Rubrobacteraceae bacterium</name>
    <dbReference type="NCBI Taxonomy" id="349277"/>
    <lineage>
        <taxon>Bacteria</taxon>
        <taxon>Bacillati</taxon>
        <taxon>Actinomycetota</taxon>
        <taxon>Rubrobacteria</taxon>
        <taxon>Rubrobacterales</taxon>
        <taxon>Rubrobacteraceae</taxon>
        <taxon>environmental samples</taxon>
    </lineage>
</organism>
<dbReference type="AlphaFoldDB" id="A0A6J4QX32"/>
<keyword evidence="2" id="KW-0812">Transmembrane</keyword>
<feature type="transmembrane region" description="Helical" evidence="2">
    <location>
        <begin position="229"/>
        <end position="245"/>
    </location>
</feature>
<feature type="transmembrane region" description="Helical" evidence="2">
    <location>
        <begin position="114"/>
        <end position="141"/>
    </location>
</feature>
<feature type="region of interest" description="Disordered" evidence="1">
    <location>
        <begin position="755"/>
        <end position="777"/>
    </location>
</feature>
<feature type="transmembrane region" description="Helical" evidence="2">
    <location>
        <begin position="40"/>
        <end position="58"/>
    </location>
</feature>
<feature type="transmembrane region" description="Helical" evidence="2">
    <location>
        <begin position="177"/>
        <end position="197"/>
    </location>
</feature>
<feature type="transmembrane region" description="Helical" evidence="2">
    <location>
        <begin position="153"/>
        <end position="171"/>
    </location>
</feature>
<keyword evidence="2" id="KW-1133">Transmembrane helix</keyword>